<dbReference type="AlphaFoldDB" id="A0A6J4VN66"/>
<dbReference type="Pfam" id="PF13602">
    <property type="entry name" value="ADH_zinc_N_2"/>
    <property type="match status" value="1"/>
</dbReference>
<dbReference type="SUPFAM" id="SSF51735">
    <property type="entry name" value="NAD(P)-binding Rossmann-fold domains"/>
    <property type="match status" value="1"/>
</dbReference>
<accession>A0A6J4VN66</accession>
<dbReference type="Gene3D" id="3.40.50.720">
    <property type="entry name" value="NAD(P)-binding Rossmann-like Domain"/>
    <property type="match status" value="1"/>
</dbReference>
<dbReference type="PANTHER" id="PTHR43677">
    <property type="entry name" value="SHORT-CHAIN DEHYDROGENASE/REDUCTASE"/>
    <property type="match status" value="1"/>
</dbReference>
<dbReference type="InterPro" id="IPR036291">
    <property type="entry name" value="NAD(P)-bd_dom_sf"/>
</dbReference>
<feature type="domain" description="Enoyl reductase (ER)" evidence="2">
    <location>
        <begin position="42"/>
        <end position="360"/>
    </location>
</feature>
<dbReference type="InterPro" id="IPR013154">
    <property type="entry name" value="ADH-like_N"/>
</dbReference>
<protein>
    <submittedName>
        <fullName evidence="3">Quinone oxidoreductase</fullName>
        <ecNumber evidence="3">1.6.5.5</ecNumber>
    </submittedName>
</protein>
<dbReference type="GO" id="GO:0003960">
    <property type="term" value="F:quinone reductase (NADPH) activity"/>
    <property type="evidence" value="ECO:0007669"/>
    <property type="project" value="UniProtKB-EC"/>
</dbReference>
<name>A0A6J4VN66_9BACT</name>
<dbReference type="EMBL" id="CADCWL010000217">
    <property type="protein sequence ID" value="CAA9580467.1"/>
    <property type="molecule type" value="Genomic_DNA"/>
</dbReference>
<evidence type="ECO:0000313" key="3">
    <source>
        <dbReference type="EMBL" id="CAA9580467.1"/>
    </source>
</evidence>
<dbReference type="Gene3D" id="3.90.180.10">
    <property type="entry name" value="Medium-chain alcohol dehydrogenases, catalytic domain"/>
    <property type="match status" value="1"/>
</dbReference>
<dbReference type="InterPro" id="IPR020843">
    <property type="entry name" value="ER"/>
</dbReference>
<reference evidence="3" key="1">
    <citation type="submission" date="2020-02" db="EMBL/GenBank/DDBJ databases">
        <authorList>
            <person name="Meier V. D."/>
        </authorList>
    </citation>
    <scope>NUCLEOTIDE SEQUENCE</scope>
    <source>
        <strain evidence="3">AVDCRST_MAG19</strain>
    </source>
</reference>
<dbReference type="InterPro" id="IPR051397">
    <property type="entry name" value="Zn-ADH-like_protein"/>
</dbReference>
<organism evidence="3">
    <name type="scientific">uncultured Thermomicrobiales bacterium</name>
    <dbReference type="NCBI Taxonomy" id="1645740"/>
    <lineage>
        <taxon>Bacteria</taxon>
        <taxon>Pseudomonadati</taxon>
        <taxon>Thermomicrobiota</taxon>
        <taxon>Thermomicrobia</taxon>
        <taxon>Thermomicrobiales</taxon>
        <taxon>environmental samples</taxon>
    </lineage>
</organism>
<dbReference type="EC" id="1.6.5.5" evidence="3"/>
<dbReference type="SUPFAM" id="SSF50129">
    <property type="entry name" value="GroES-like"/>
    <property type="match status" value="1"/>
</dbReference>
<keyword evidence="3" id="KW-0560">Oxidoreductase</keyword>
<dbReference type="CDD" id="cd08273">
    <property type="entry name" value="MDR8"/>
    <property type="match status" value="1"/>
</dbReference>
<gene>
    <name evidence="3" type="ORF">AVDCRST_MAG19-3887</name>
</gene>
<evidence type="ECO:0000259" key="2">
    <source>
        <dbReference type="SMART" id="SM00829"/>
    </source>
</evidence>
<dbReference type="SMART" id="SM00829">
    <property type="entry name" value="PKS_ER"/>
    <property type="match status" value="1"/>
</dbReference>
<proteinExistence type="predicted"/>
<feature type="region of interest" description="Disordered" evidence="1">
    <location>
        <begin position="1"/>
        <end position="28"/>
    </location>
</feature>
<dbReference type="Pfam" id="PF08240">
    <property type="entry name" value="ADH_N"/>
    <property type="match status" value="1"/>
</dbReference>
<dbReference type="InterPro" id="IPR011032">
    <property type="entry name" value="GroES-like_sf"/>
</dbReference>
<dbReference type="PANTHER" id="PTHR43677:SF4">
    <property type="entry name" value="QUINONE OXIDOREDUCTASE-LIKE PROTEIN 2"/>
    <property type="match status" value="1"/>
</dbReference>
<evidence type="ECO:0000256" key="1">
    <source>
        <dbReference type="SAM" id="MobiDB-lite"/>
    </source>
</evidence>
<sequence>MAVVEPGQRDVANVQGGGGSAMMGASSDPGTDDLAIVMPRMGGPEVLQTVHRPAPRPAAGGAVVRVEAAGVSFAEVQMLRGRYFMQPRFPFVPGYDLVGTVEAVGAGADAALVGRRVAALTQTGAWAERVALPTATLAPVPAGLESAEAVAAVTNGVTAWQMVHRSARVRPGQTVVVHGAAGGVGTLLVQLARRAGAAVIGTASAAKHDAVRALGATPIDYRAGDVPAQVRALAPRGVAAVFDHVGGPGLVDSWRMLGRGGVLVSYGSASTLHGTGHRLRPYLPIVGRILLWNLLPNGRRATFYFVQRWPKHFREDLATVLALLAAGEIEAHVARRLPLVRATEALALLDAGAVTGKVVLLPGDDAGEG</sequence>